<dbReference type="PATRIC" id="fig|742734.4.peg.4773"/>
<feature type="transmembrane region" description="Helical" evidence="1">
    <location>
        <begin position="48"/>
        <end position="70"/>
    </location>
</feature>
<dbReference type="AlphaFoldDB" id="A0A0J9BV08"/>
<keyword evidence="1" id="KW-0472">Membrane</keyword>
<dbReference type="GeneID" id="93163794"/>
<keyword evidence="1" id="KW-0812">Transmembrane</keyword>
<proteinExistence type="predicted"/>
<dbReference type="EMBL" id="ADLK01000032">
    <property type="protein sequence ID" value="KMW16014.1"/>
    <property type="molecule type" value="Genomic_DNA"/>
</dbReference>
<dbReference type="Proteomes" id="UP000037392">
    <property type="component" value="Unassembled WGS sequence"/>
</dbReference>
<reference evidence="2 3" key="1">
    <citation type="submission" date="2011-04" db="EMBL/GenBank/DDBJ databases">
        <title>The Genome Sequence of Clostridium citroniae WAL-19142.</title>
        <authorList>
            <consortium name="The Broad Institute Genome Sequencing Platform"/>
            <person name="Earl A."/>
            <person name="Ward D."/>
            <person name="Feldgarden M."/>
            <person name="Gevers D."/>
            <person name="Warren Y.A."/>
            <person name="Tyrrell K.L."/>
            <person name="Citron D.M."/>
            <person name="Goldstein E.J."/>
            <person name="Daigneault M."/>
            <person name="Allen-Vercoe E."/>
            <person name="Young S.K."/>
            <person name="Zeng Q."/>
            <person name="Gargeya S."/>
            <person name="Fitzgerald M."/>
            <person name="Haas B."/>
            <person name="Abouelleil A."/>
            <person name="Alvarado L."/>
            <person name="Arachchi H.M."/>
            <person name="Berlin A."/>
            <person name="Brown A."/>
            <person name="Chapman S.B."/>
            <person name="Chen Z."/>
            <person name="Dunbar C."/>
            <person name="Freedman E."/>
            <person name="Gearin G."/>
            <person name="Gellesch M."/>
            <person name="Goldberg J."/>
            <person name="Griggs A."/>
            <person name="Gujja S."/>
            <person name="Heilman E.R."/>
            <person name="Heiman D."/>
            <person name="Howarth C."/>
            <person name="Larson L."/>
            <person name="Lui A."/>
            <person name="MacDonald P.J."/>
            <person name="Mehta T."/>
            <person name="Montmayeur A."/>
            <person name="Murphy C."/>
            <person name="Neiman D."/>
            <person name="Pearson M."/>
            <person name="Priest M."/>
            <person name="Roberts A."/>
            <person name="Saif S."/>
            <person name="Shea T."/>
            <person name="Shenoy N."/>
            <person name="Sisk P."/>
            <person name="Stolte C."/>
            <person name="Sykes S."/>
            <person name="White J."/>
            <person name="Yandava C."/>
            <person name="Wortman J."/>
            <person name="Nusbaum C."/>
            <person name="Birren B."/>
        </authorList>
    </citation>
    <scope>NUCLEOTIDE SEQUENCE [LARGE SCALE GENOMIC DNA]</scope>
    <source>
        <strain evidence="2 3">WAL-19142</strain>
    </source>
</reference>
<keyword evidence="1" id="KW-1133">Transmembrane helix</keyword>
<evidence type="ECO:0000313" key="2">
    <source>
        <dbReference type="EMBL" id="KMW16014.1"/>
    </source>
</evidence>
<accession>A0A0J9BV08</accession>
<dbReference type="OrthoDB" id="5054at2"/>
<organism evidence="2 3">
    <name type="scientific">[Clostridium] citroniae WAL-19142</name>
    <dbReference type="NCBI Taxonomy" id="742734"/>
    <lineage>
        <taxon>Bacteria</taxon>
        <taxon>Bacillati</taxon>
        <taxon>Bacillota</taxon>
        <taxon>Clostridia</taxon>
        <taxon>Lachnospirales</taxon>
        <taxon>Lachnospiraceae</taxon>
        <taxon>Enterocloster</taxon>
    </lineage>
</organism>
<evidence type="ECO:0008006" key="4">
    <source>
        <dbReference type="Google" id="ProtNLM"/>
    </source>
</evidence>
<evidence type="ECO:0000256" key="1">
    <source>
        <dbReference type="SAM" id="Phobius"/>
    </source>
</evidence>
<protein>
    <recommendedName>
        <fullName evidence="4">NfeD-like C-terminal domain-containing protein</fullName>
    </recommendedName>
</protein>
<dbReference type="RefSeq" id="WP_048930735.1">
    <property type="nucleotide sequence ID" value="NZ_KQ235882.1"/>
</dbReference>
<evidence type="ECO:0000313" key="3">
    <source>
        <dbReference type="Proteomes" id="UP000037392"/>
    </source>
</evidence>
<gene>
    <name evidence="2" type="ORF">HMPREF9470_04452</name>
</gene>
<sequence length="85" mass="9104">MASIGWLVSFLVFLGMELAFRCLTSLWFAAGAAGAFIIALTGASMEAQLAGFVAVSFLTLILIRPAAFLFNRHMAGRHRRAGGQN</sequence>
<name>A0A0J9BV08_9FIRM</name>
<comment type="caution">
    <text evidence="2">The sequence shown here is derived from an EMBL/GenBank/DDBJ whole genome shotgun (WGS) entry which is preliminary data.</text>
</comment>